<comment type="caution">
    <text evidence="1">The sequence shown here is derived from an EMBL/GenBank/DDBJ whole genome shotgun (WGS) entry which is preliminary data.</text>
</comment>
<name>A0ABU6S696_9FABA</name>
<proteinExistence type="predicted"/>
<accession>A0ABU6S696</accession>
<dbReference type="Proteomes" id="UP001341840">
    <property type="component" value="Unassembled WGS sequence"/>
</dbReference>
<keyword evidence="2" id="KW-1185">Reference proteome</keyword>
<gene>
    <name evidence="1" type="ORF">PIB30_014648</name>
</gene>
<reference evidence="1 2" key="1">
    <citation type="journal article" date="2023" name="Plants (Basel)">
        <title>Bridging the Gap: Combining Genomics and Transcriptomics Approaches to Understand Stylosanthes scabra, an Orphan Legume from the Brazilian Caatinga.</title>
        <authorList>
            <person name="Ferreira-Neto J.R.C."/>
            <person name="da Silva M.D."/>
            <person name="Binneck E."/>
            <person name="de Melo N.F."/>
            <person name="da Silva R.H."/>
            <person name="de Melo A.L.T.M."/>
            <person name="Pandolfi V."/>
            <person name="Bustamante F.O."/>
            <person name="Brasileiro-Vidal A.C."/>
            <person name="Benko-Iseppon A.M."/>
        </authorList>
    </citation>
    <scope>NUCLEOTIDE SEQUENCE [LARGE SCALE GENOMIC DNA]</scope>
    <source>
        <tissue evidence="1">Leaves</tissue>
    </source>
</reference>
<evidence type="ECO:0000313" key="2">
    <source>
        <dbReference type="Proteomes" id="UP001341840"/>
    </source>
</evidence>
<protein>
    <submittedName>
        <fullName evidence="1">Uncharacterized protein</fullName>
    </submittedName>
</protein>
<sequence length="98" mass="11191">MTFVLLFKHEEGGRFKVHIFDDLGMEVEYKQHKGEPTMDRLVNAGVWMNVPRSSNANLGDGRAELTLRRDNVSIRASYIKYGGKRSRRCGCISISWGE</sequence>
<organism evidence="1 2">
    <name type="scientific">Stylosanthes scabra</name>
    <dbReference type="NCBI Taxonomy" id="79078"/>
    <lineage>
        <taxon>Eukaryota</taxon>
        <taxon>Viridiplantae</taxon>
        <taxon>Streptophyta</taxon>
        <taxon>Embryophyta</taxon>
        <taxon>Tracheophyta</taxon>
        <taxon>Spermatophyta</taxon>
        <taxon>Magnoliopsida</taxon>
        <taxon>eudicotyledons</taxon>
        <taxon>Gunneridae</taxon>
        <taxon>Pentapetalae</taxon>
        <taxon>rosids</taxon>
        <taxon>fabids</taxon>
        <taxon>Fabales</taxon>
        <taxon>Fabaceae</taxon>
        <taxon>Papilionoideae</taxon>
        <taxon>50 kb inversion clade</taxon>
        <taxon>dalbergioids sensu lato</taxon>
        <taxon>Dalbergieae</taxon>
        <taxon>Pterocarpus clade</taxon>
        <taxon>Stylosanthes</taxon>
    </lineage>
</organism>
<evidence type="ECO:0000313" key="1">
    <source>
        <dbReference type="EMBL" id="MED6131936.1"/>
    </source>
</evidence>
<dbReference type="EMBL" id="JASCZI010060454">
    <property type="protein sequence ID" value="MED6131936.1"/>
    <property type="molecule type" value="Genomic_DNA"/>
</dbReference>